<dbReference type="Gene3D" id="3.30.70.1060">
    <property type="entry name" value="Dimeric alpha+beta barrel"/>
    <property type="match status" value="1"/>
</dbReference>
<evidence type="ECO:0000313" key="3">
    <source>
        <dbReference type="EMBL" id="WNG44423.1"/>
    </source>
</evidence>
<evidence type="ECO:0000313" key="4">
    <source>
        <dbReference type="Proteomes" id="UP001611383"/>
    </source>
</evidence>
<organism evidence="3 4">
    <name type="scientific">Archangium minus</name>
    <dbReference type="NCBI Taxonomy" id="83450"/>
    <lineage>
        <taxon>Bacteria</taxon>
        <taxon>Pseudomonadati</taxon>
        <taxon>Myxococcota</taxon>
        <taxon>Myxococcia</taxon>
        <taxon>Myxococcales</taxon>
        <taxon>Cystobacterineae</taxon>
        <taxon>Archangiaceae</taxon>
        <taxon>Archangium</taxon>
    </lineage>
</organism>
<reference evidence="3 4" key="1">
    <citation type="submission" date="2019-08" db="EMBL/GenBank/DDBJ databases">
        <title>Archangium and Cystobacter genomes.</title>
        <authorList>
            <person name="Chen I.-C.K."/>
            <person name="Wielgoss S."/>
        </authorList>
    </citation>
    <scope>NUCLEOTIDE SEQUENCE [LARGE SCALE GENOMIC DNA]</scope>
    <source>
        <strain evidence="3 4">Cbm 6</strain>
    </source>
</reference>
<gene>
    <name evidence="3" type="ORF">F0U60_10095</name>
</gene>
<keyword evidence="4" id="KW-1185">Reference proteome</keyword>
<dbReference type="Proteomes" id="UP001611383">
    <property type="component" value="Chromosome"/>
</dbReference>
<dbReference type="Pfam" id="PF03795">
    <property type="entry name" value="YCII"/>
    <property type="match status" value="1"/>
</dbReference>
<evidence type="ECO:0000259" key="2">
    <source>
        <dbReference type="Pfam" id="PF03795"/>
    </source>
</evidence>
<feature type="domain" description="YCII-related" evidence="2">
    <location>
        <begin position="1"/>
        <end position="111"/>
    </location>
</feature>
<comment type="similarity">
    <text evidence="1">Belongs to the YciI family.</text>
</comment>
<dbReference type="InterPro" id="IPR011008">
    <property type="entry name" value="Dimeric_a/b-barrel"/>
</dbReference>
<name>A0ABY9WL22_9BACT</name>
<dbReference type="EMBL" id="CP043494">
    <property type="protein sequence ID" value="WNG44423.1"/>
    <property type="molecule type" value="Genomic_DNA"/>
</dbReference>
<dbReference type="PANTHER" id="PTHR35174:SF3">
    <property type="entry name" value="BLL7171 PROTEIN"/>
    <property type="match status" value="1"/>
</dbReference>
<sequence length="118" mass="13198">MPYMLLIVEPGEERRSRPAEEGRRAMERMSRFTESLKARGLCKASDSLRPDTEGVRLSVRDGKRIVSDGPFTEAKEIIGGFFLLDCRTKEEALAIAKECPAVEWATVEVRETGPCHGD</sequence>
<protein>
    <submittedName>
        <fullName evidence="3">Dehydrogenase</fullName>
    </submittedName>
</protein>
<evidence type="ECO:0000256" key="1">
    <source>
        <dbReference type="ARBA" id="ARBA00007689"/>
    </source>
</evidence>
<dbReference type="SUPFAM" id="SSF54909">
    <property type="entry name" value="Dimeric alpha+beta barrel"/>
    <property type="match status" value="1"/>
</dbReference>
<accession>A0ABY9WL22</accession>
<dbReference type="InterPro" id="IPR005545">
    <property type="entry name" value="YCII"/>
</dbReference>
<proteinExistence type="inferred from homology"/>
<dbReference type="PANTHER" id="PTHR35174">
    <property type="entry name" value="BLL7171 PROTEIN-RELATED"/>
    <property type="match status" value="1"/>
</dbReference>